<evidence type="ECO:0000313" key="3">
    <source>
        <dbReference type="Proteomes" id="UP000027073"/>
    </source>
</evidence>
<dbReference type="EMBL" id="KL198014">
    <property type="protein sequence ID" value="KDQ22052.1"/>
    <property type="molecule type" value="Genomic_DNA"/>
</dbReference>
<gene>
    <name evidence="2" type="ORF">PLEOSDRAFT_169994</name>
</gene>
<protein>
    <submittedName>
        <fullName evidence="2">Uncharacterized protein</fullName>
    </submittedName>
</protein>
<dbReference type="OrthoDB" id="10565637at2759"/>
<dbReference type="HOGENOM" id="CLU_1876289_0_0_1"/>
<feature type="signal peptide" evidence="1">
    <location>
        <begin position="1"/>
        <end position="25"/>
    </location>
</feature>
<keyword evidence="1" id="KW-0732">Signal</keyword>
<organism evidence="2 3">
    <name type="scientific">Pleurotus ostreatus (strain PC15)</name>
    <name type="common">Oyster mushroom</name>
    <dbReference type="NCBI Taxonomy" id="1137138"/>
    <lineage>
        <taxon>Eukaryota</taxon>
        <taxon>Fungi</taxon>
        <taxon>Dikarya</taxon>
        <taxon>Basidiomycota</taxon>
        <taxon>Agaricomycotina</taxon>
        <taxon>Agaricomycetes</taxon>
        <taxon>Agaricomycetidae</taxon>
        <taxon>Agaricales</taxon>
        <taxon>Pleurotineae</taxon>
        <taxon>Pleurotaceae</taxon>
        <taxon>Pleurotus</taxon>
    </lineage>
</organism>
<evidence type="ECO:0000256" key="1">
    <source>
        <dbReference type="SAM" id="SignalP"/>
    </source>
</evidence>
<feature type="chain" id="PRO_5001642159" evidence="1">
    <location>
        <begin position="26"/>
        <end position="136"/>
    </location>
</feature>
<dbReference type="Proteomes" id="UP000027073">
    <property type="component" value="Unassembled WGS sequence"/>
</dbReference>
<name>A0A067ND48_PLEO1</name>
<dbReference type="VEuPathDB" id="FungiDB:PLEOSDRAFT_169994"/>
<accession>A0A067ND48</accession>
<dbReference type="AlphaFoldDB" id="A0A067ND48"/>
<reference evidence="3" key="1">
    <citation type="journal article" date="2014" name="Proc. Natl. Acad. Sci. U.S.A.">
        <title>Extensive sampling of basidiomycete genomes demonstrates inadequacy of the white-rot/brown-rot paradigm for wood decay fungi.</title>
        <authorList>
            <person name="Riley R."/>
            <person name="Salamov A.A."/>
            <person name="Brown D.W."/>
            <person name="Nagy L.G."/>
            <person name="Floudas D."/>
            <person name="Held B.W."/>
            <person name="Levasseur A."/>
            <person name="Lombard V."/>
            <person name="Morin E."/>
            <person name="Otillar R."/>
            <person name="Lindquist E.A."/>
            <person name="Sun H."/>
            <person name="LaButti K.M."/>
            <person name="Schmutz J."/>
            <person name="Jabbour D."/>
            <person name="Luo H."/>
            <person name="Baker S.E."/>
            <person name="Pisabarro A.G."/>
            <person name="Walton J.D."/>
            <person name="Blanchette R.A."/>
            <person name="Henrissat B."/>
            <person name="Martin F."/>
            <person name="Cullen D."/>
            <person name="Hibbett D.S."/>
            <person name="Grigoriev I.V."/>
        </authorList>
    </citation>
    <scope>NUCLEOTIDE SEQUENCE [LARGE SCALE GENOMIC DNA]</scope>
    <source>
        <strain evidence="3">PC15</strain>
    </source>
</reference>
<proteinExistence type="predicted"/>
<evidence type="ECO:0000313" key="2">
    <source>
        <dbReference type="EMBL" id="KDQ22052.1"/>
    </source>
</evidence>
<sequence>MSRQELPLFTAAEFTFLVASTVVEADQFVQTLTTSAAAPANVFGFDVELTPSRAVLVQIASQHAHWLSRWVIVRERHQNRLDPTHHVTVRGYRRRRGVITAHIHVNEDYVRQGSSFFATGASITAETDLILRDIYS</sequence>
<dbReference type="InParanoid" id="A0A067ND48"/>